<feature type="active site" description="Proton donor/acceptor" evidence="12">
    <location>
        <position position="357"/>
    </location>
</feature>
<dbReference type="GO" id="GO:0016485">
    <property type="term" value="P:protein processing"/>
    <property type="evidence" value="ECO:0007669"/>
    <property type="project" value="TreeGrafter"/>
</dbReference>
<dbReference type="GO" id="GO:0006518">
    <property type="term" value="P:peptide metabolic process"/>
    <property type="evidence" value="ECO:0007669"/>
    <property type="project" value="TreeGrafter"/>
</dbReference>
<dbReference type="InterPro" id="IPR050753">
    <property type="entry name" value="Peptidase_M14_domain"/>
</dbReference>
<dbReference type="AlphaFoldDB" id="A0A0V1K6E2"/>
<feature type="transmembrane region" description="Helical" evidence="13">
    <location>
        <begin position="616"/>
        <end position="640"/>
    </location>
</feature>
<evidence type="ECO:0000256" key="13">
    <source>
        <dbReference type="SAM" id="Phobius"/>
    </source>
</evidence>
<dbReference type="Pfam" id="PF00520">
    <property type="entry name" value="Ion_trans"/>
    <property type="match status" value="1"/>
</dbReference>
<evidence type="ECO:0000259" key="14">
    <source>
        <dbReference type="PROSITE" id="PS52035"/>
    </source>
</evidence>
<reference evidence="17 18" key="1">
    <citation type="submission" date="2015-01" db="EMBL/GenBank/DDBJ databases">
        <title>Evolution of Trichinella species and genotypes.</title>
        <authorList>
            <person name="Korhonen P.K."/>
            <person name="Edoardo P."/>
            <person name="Giuseppe L.R."/>
            <person name="Gasser R.B."/>
        </authorList>
    </citation>
    <scope>NUCLEOTIDE SEQUENCE [LARGE SCALE GENOMIC DNA]</scope>
    <source>
        <strain evidence="15">ISS13</strain>
        <strain evidence="16">ISS176</strain>
    </source>
</reference>
<evidence type="ECO:0000313" key="17">
    <source>
        <dbReference type="Proteomes" id="UP000054632"/>
    </source>
</evidence>
<dbReference type="Gene3D" id="3.40.630.10">
    <property type="entry name" value="Zn peptidases"/>
    <property type="match status" value="1"/>
</dbReference>
<keyword evidence="4 16" id="KW-0121">Carboxypeptidase</keyword>
<dbReference type="PANTHER" id="PTHR11532">
    <property type="entry name" value="PROTEASE M14 CARBOXYPEPTIDASE"/>
    <property type="match status" value="1"/>
</dbReference>
<evidence type="ECO:0000313" key="15">
    <source>
        <dbReference type="EMBL" id="KRY79471.1"/>
    </source>
</evidence>
<dbReference type="PROSITE" id="PS52035">
    <property type="entry name" value="PEPTIDASE_M14"/>
    <property type="match status" value="1"/>
</dbReference>
<dbReference type="Proteomes" id="UP000054632">
    <property type="component" value="Unassembled WGS sequence"/>
</dbReference>
<dbReference type="GO" id="GO:0004181">
    <property type="term" value="F:metallocarboxypeptidase activity"/>
    <property type="evidence" value="ECO:0007669"/>
    <property type="project" value="InterPro"/>
</dbReference>
<dbReference type="SUPFAM" id="SSF53187">
    <property type="entry name" value="Zn-dependent exopeptidases"/>
    <property type="match status" value="1"/>
</dbReference>
<dbReference type="EMBL" id="JYDV01000013">
    <property type="protein sequence ID" value="KRZ42785.1"/>
    <property type="molecule type" value="Genomic_DNA"/>
</dbReference>
<evidence type="ECO:0000256" key="10">
    <source>
        <dbReference type="ARBA" id="ARBA00023136"/>
    </source>
</evidence>
<evidence type="ECO:0000256" key="1">
    <source>
        <dbReference type="ARBA" id="ARBA00001947"/>
    </source>
</evidence>
<proteinExistence type="inferred from homology"/>
<keyword evidence="4 16" id="KW-0645">Protease</keyword>
<organism evidence="16 18">
    <name type="scientific">Trichinella pseudospiralis</name>
    <name type="common">Parasitic roundworm</name>
    <dbReference type="NCBI Taxonomy" id="6337"/>
    <lineage>
        <taxon>Eukaryota</taxon>
        <taxon>Metazoa</taxon>
        <taxon>Ecdysozoa</taxon>
        <taxon>Nematoda</taxon>
        <taxon>Enoplea</taxon>
        <taxon>Dorylaimia</taxon>
        <taxon>Trichinellida</taxon>
        <taxon>Trichinellidae</taxon>
        <taxon>Trichinella</taxon>
    </lineage>
</organism>
<dbReference type="Proteomes" id="UP000054826">
    <property type="component" value="Unassembled WGS sequence"/>
</dbReference>
<evidence type="ECO:0000256" key="5">
    <source>
        <dbReference type="ARBA" id="ARBA00022692"/>
    </source>
</evidence>
<gene>
    <name evidence="16" type="primary">CPD</name>
    <name evidence="15" type="ORF">T4A_9422</name>
    <name evidence="16" type="ORF">T4C_11239</name>
</gene>
<dbReference type="GO" id="GO:0008270">
    <property type="term" value="F:zinc ion binding"/>
    <property type="evidence" value="ECO:0007669"/>
    <property type="project" value="InterPro"/>
</dbReference>
<comment type="caution">
    <text evidence="16">The sequence shown here is derived from an EMBL/GenBank/DDBJ whole genome shotgun (WGS) entry which is preliminary data.</text>
</comment>
<evidence type="ECO:0000256" key="8">
    <source>
        <dbReference type="ARBA" id="ARBA00022833"/>
    </source>
</evidence>
<dbReference type="PROSITE" id="PS00133">
    <property type="entry name" value="CARBOXYPEPT_ZN_2"/>
    <property type="match status" value="1"/>
</dbReference>
<evidence type="ECO:0000256" key="4">
    <source>
        <dbReference type="ARBA" id="ARBA00022645"/>
    </source>
</evidence>
<dbReference type="Pfam" id="PF00246">
    <property type="entry name" value="Peptidase_M14"/>
    <property type="match status" value="1"/>
</dbReference>
<dbReference type="InterPro" id="IPR005821">
    <property type="entry name" value="Ion_trans_dom"/>
</dbReference>
<keyword evidence="9 13" id="KW-1133">Transmembrane helix</keyword>
<evidence type="ECO:0000256" key="12">
    <source>
        <dbReference type="PROSITE-ProRule" id="PRU01379"/>
    </source>
</evidence>
<evidence type="ECO:0000256" key="9">
    <source>
        <dbReference type="ARBA" id="ARBA00022989"/>
    </source>
</evidence>
<dbReference type="InterPro" id="IPR008969">
    <property type="entry name" value="CarboxyPept-like_regulatory"/>
</dbReference>
<dbReference type="GO" id="GO:0016020">
    <property type="term" value="C:membrane"/>
    <property type="evidence" value="ECO:0007669"/>
    <property type="project" value="UniProtKB-SubCell"/>
</dbReference>
<keyword evidence="6" id="KW-0479">Metal-binding</keyword>
<evidence type="ECO:0000313" key="16">
    <source>
        <dbReference type="EMBL" id="KRZ42785.1"/>
    </source>
</evidence>
<feature type="transmembrane region" description="Helical" evidence="13">
    <location>
        <begin position="652"/>
        <end position="674"/>
    </location>
</feature>
<dbReference type="Gene3D" id="1.20.120.350">
    <property type="entry name" value="Voltage-gated potassium channels. Chain C"/>
    <property type="match status" value="1"/>
</dbReference>
<dbReference type="InterPro" id="IPR057246">
    <property type="entry name" value="CARBOXYPEPT_ZN_1"/>
</dbReference>
<keyword evidence="7" id="KW-0378">Hydrolase</keyword>
<evidence type="ECO:0000256" key="3">
    <source>
        <dbReference type="ARBA" id="ARBA00005988"/>
    </source>
</evidence>
<dbReference type="PRINTS" id="PR00765">
    <property type="entry name" value="CRBOXYPTASEA"/>
</dbReference>
<evidence type="ECO:0000256" key="11">
    <source>
        <dbReference type="ARBA" id="ARBA00023180"/>
    </source>
</evidence>
<name>A0A0V1K6E2_TRIPS</name>
<keyword evidence="10 13" id="KW-0472">Membrane</keyword>
<dbReference type="InterPro" id="IPR057247">
    <property type="entry name" value="CARBOXYPEPT_ZN_2"/>
</dbReference>
<comment type="cofactor">
    <cofactor evidence="1">
        <name>Zn(2+)</name>
        <dbReference type="ChEBI" id="CHEBI:29105"/>
    </cofactor>
</comment>
<keyword evidence="5 13" id="KW-0812">Transmembrane</keyword>
<keyword evidence="11" id="KW-0325">Glycoprotein</keyword>
<protein>
    <submittedName>
        <fullName evidence="16">Carboxypeptidase-like protein</fullName>
    </submittedName>
</protein>
<feature type="domain" description="Peptidase M14" evidence="14">
    <location>
        <begin position="94"/>
        <end position="387"/>
    </location>
</feature>
<dbReference type="Gene3D" id="2.60.40.1120">
    <property type="entry name" value="Carboxypeptidase-like, regulatory domain"/>
    <property type="match status" value="1"/>
</dbReference>
<dbReference type="PROSITE" id="PS00132">
    <property type="entry name" value="CARBOXYPEPT_ZN_1"/>
    <property type="match status" value="1"/>
</dbReference>
<dbReference type="InterPro" id="IPR000834">
    <property type="entry name" value="Peptidase_M14"/>
</dbReference>
<dbReference type="PANTHER" id="PTHR11532:SF84">
    <property type="entry name" value="CARBOXYPEPTIDASE M"/>
    <property type="match status" value="1"/>
</dbReference>
<dbReference type="GO" id="GO:0005216">
    <property type="term" value="F:monoatomic ion channel activity"/>
    <property type="evidence" value="ECO:0007669"/>
    <property type="project" value="InterPro"/>
</dbReference>
<evidence type="ECO:0000256" key="6">
    <source>
        <dbReference type="ARBA" id="ARBA00022723"/>
    </source>
</evidence>
<dbReference type="InterPro" id="IPR027359">
    <property type="entry name" value="Volt_channel_dom_sf"/>
</dbReference>
<comment type="subcellular location">
    <subcellularLocation>
        <location evidence="2">Membrane</location>
        <topology evidence="2">Multi-pass membrane protein</topology>
    </subcellularLocation>
</comment>
<comment type="similarity">
    <text evidence="3 12">Belongs to the peptidase M14 family.</text>
</comment>
<dbReference type="CDD" id="cd11308">
    <property type="entry name" value="Peptidase_M14NE-CP-C_like"/>
    <property type="match status" value="1"/>
</dbReference>
<evidence type="ECO:0000256" key="7">
    <source>
        <dbReference type="ARBA" id="ARBA00022801"/>
    </source>
</evidence>
<dbReference type="EMBL" id="JYDR01000001">
    <property type="protein sequence ID" value="KRY79471.1"/>
    <property type="molecule type" value="Genomic_DNA"/>
</dbReference>
<keyword evidence="8" id="KW-0862">Zinc</keyword>
<evidence type="ECO:0000313" key="18">
    <source>
        <dbReference type="Proteomes" id="UP000054826"/>
    </source>
</evidence>
<dbReference type="SUPFAM" id="SSF49464">
    <property type="entry name" value="Carboxypeptidase regulatory domain-like"/>
    <property type="match status" value="1"/>
</dbReference>
<evidence type="ECO:0000256" key="2">
    <source>
        <dbReference type="ARBA" id="ARBA00004141"/>
    </source>
</evidence>
<dbReference type="SMART" id="SM00631">
    <property type="entry name" value="Zn_pept"/>
    <property type="match status" value="1"/>
</dbReference>
<dbReference type="GO" id="GO:0005615">
    <property type="term" value="C:extracellular space"/>
    <property type="evidence" value="ECO:0007669"/>
    <property type="project" value="TreeGrafter"/>
</dbReference>
<sequence>MYLIYCILWHNLITHFVTRQTRLPSSVVSACCCCCLAAGKGLRSSRRWTNIRLLTTMPFWKCTLEKCFYFWIIVLFHQFCLLKSFPLHDPIGSRYHSNKELAEQFLILSRQYPNQLHQFVIGKSVYDQEIIGVAVSAQYPEQHISLRPNILLTANIHGNEPVGREILLKFVTYVLQNYGKDPLITQLLNETRLLVIPSLNPDGFDASILGDCYGVEGRTNANGIDLNRNYPNIWKTTNDAKNYQPETVAFMSWVEKIPVILSMDIHGGSLVVNYPYDSRVDARSVYSAAPDDDVLKHLALSYSHNNLRMSQNSETWCPLDSERFKDGITNGANWYSIEGSLQDYMYSMRGSMALTLEMSCCKYPNPEILKTIWNENLPSLLQFWKQALTGIKGIVRNADSAAPIEATLKIVGRDISFRTTKNGEFYRILLPGKYRLIVDAPLFKPSVVDFVLTEQIPYVELNISMWPESSESFGQIKKDLKTVYTDQNVALRFTSRKSMLFMIIVLHTNLLYLDRNLKLKQRCILLCRERCCEFSRRKCISIVLFWKLLFAVDMTVTSYSTAKKERNNYLTPVEGDTSSSGATESDYQEFSSVRPTSVRNSRQTALEFFFSNKFQVLIVFLVTLDCICMLAEVLIHLRMFELGNQSRVMICILHYFNISLLSLFFVELLLKLFVMGFTVFKHRMEMFDFTVIILSFSLSIVYGDCDRTADSAGLLISFRLWRILRIFENVIASVKMEAQRKIRKEGRTKKALQREVCKLREYCLKQEYELQFYRLILQQNRIPLPTVLRIPRSPLTMSVTAEVNEHCLKSVPNDESHICEKSSSNTEE</sequence>
<accession>A0A0V1K6E2</accession>